<dbReference type="InterPro" id="IPR012545">
    <property type="entry name" value="DUF1697"/>
</dbReference>
<dbReference type="AlphaFoldDB" id="E0E4Q0"/>
<comment type="caution">
    <text evidence="1">The sequence shown here is derived from an EMBL/GenBank/DDBJ whole genome shotgun (WGS) entry which is preliminary data.</text>
</comment>
<reference evidence="1 2" key="1">
    <citation type="submission" date="2010-08" db="EMBL/GenBank/DDBJ databases">
        <authorList>
            <person name="Harkins D.M."/>
            <person name="Madupu R."/>
            <person name="Durkin A.S."/>
            <person name="Torralba M."/>
            <person name="Methe B."/>
            <person name="Sutton G.G."/>
            <person name="Nelson K.E."/>
        </authorList>
    </citation>
    <scope>NUCLEOTIDE SEQUENCE [LARGE SCALE GENOMIC DNA]</scope>
    <source>
        <strain evidence="1 2">DSM 17678</strain>
    </source>
</reference>
<dbReference type="Gene3D" id="3.30.70.1260">
    <property type="entry name" value="bacterial protein sp0830 like"/>
    <property type="match status" value="1"/>
</dbReference>
<dbReference type="GeneID" id="84801270"/>
<dbReference type="EMBL" id="ADGQ01000070">
    <property type="protein sequence ID" value="EFM64145.1"/>
    <property type="molecule type" value="Genomic_DNA"/>
</dbReference>
<dbReference type="eggNOG" id="COG3797">
    <property type="taxonomic scope" value="Bacteria"/>
</dbReference>
<gene>
    <name evidence="1" type="ORF">HMPREF0634_0033</name>
</gene>
<dbReference type="PANTHER" id="PTHR36439">
    <property type="entry name" value="BLL4334 PROTEIN"/>
    <property type="match status" value="1"/>
</dbReference>
<dbReference type="OrthoDB" id="9806494at2"/>
<evidence type="ECO:0000313" key="2">
    <source>
        <dbReference type="Proteomes" id="UP000003244"/>
    </source>
</evidence>
<dbReference type="PANTHER" id="PTHR36439:SF1">
    <property type="entry name" value="DUF1697 DOMAIN-CONTAINING PROTEIN"/>
    <property type="match status" value="1"/>
</dbReference>
<dbReference type="Proteomes" id="UP000003244">
    <property type="component" value="Unassembled WGS sequence"/>
</dbReference>
<dbReference type="Pfam" id="PF08002">
    <property type="entry name" value="DUF1697"/>
    <property type="match status" value="1"/>
</dbReference>
<keyword evidence="2" id="KW-1185">Reference proteome</keyword>
<organism evidence="1 2">
    <name type="scientific">Peptostreptococcus stomatis DSM 17678</name>
    <dbReference type="NCBI Taxonomy" id="596315"/>
    <lineage>
        <taxon>Bacteria</taxon>
        <taxon>Bacillati</taxon>
        <taxon>Bacillota</taxon>
        <taxon>Clostridia</taxon>
        <taxon>Peptostreptococcales</taxon>
        <taxon>Peptostreptococcaceae</taxon>
        <taxon>Peptostreptococcus</taxon>
    </lineage>
</organism>
<proteinExistence type="predicted"/>
<dbReference type="RefSeq" id="WP_007790869.1">
    <property type="nucleotide sequence ID" value="NZ_ADGQ01000070.1"/>
</dbReference>
<dbReference type="Gene3D" id="3.30.70.1280">
    <property type="entry name" value="SP0830-like domains"/>
    <property type="match status" value="1"/>
</dbReference>
<evidence type="ECO:0000313" key="1">
    <source>
        <dbReference type="EMBL" id="EFM64145.1"/>
    </source>
</evidence>
<evidence type="ECO:0008006" key="3">
    <source>
        <dbReference type="Google" id="ProtNLM"/>
    </source>
</evidence>
<sequence length="182" mass="21432">MRYILLLRGINVGGKNKVSMGDLKELLLNEGFEDVSSYINSGNLFFTSIQSSKNCISKIRNLLENNYDFSIPFALISKEAYLEERSELPDWWYGELARRDVLFIPNQIDKSDIIDFINESQFYNEIVHIGRNAIFWGKYDESEYLKSTYHKKLIKQDFYKKITIRNGKTYEKIAEILEKENN</sequence>
<accession>E0E4Q0</accession>
<dbReference type="PIRSF" id="PIRSF008502">
    <property type="entry name" value="UCP008502"/>
    <property type="match status" value="1"/>
</dbReference>
<protein>
    <recommendedName>
        <fullName evidence="3">Phosphopentomutase</fullName>
    </recommendedName>
</protein>
<dbReference type="SUPFAM" id="SSF160379">
    <property type="entry name" value="SP0830-like"/>
    <property type="match status" value="1"/>
</dbReference>
<dbReference type="STRING" id="596315.HMPREF0634_0033"/>
<name>E0E4Q0_9FIRM</name>